<protein>
    <submittedName>
        <fullName evidence="3">Uncharacterized protein</fullName>
    </submittedName>
</protein>
<evidence type="ECO:0000313" key="3">
    <source>
        <dbReference type="EMBL" id="KRZ43464.1"/>
    </source>
</evidence>
<comment type="caution">
    <text evidence="3">The sequence shown here is derived from an EMBL/GenBank/DDBJ whole genome shotgun (WGS) entry which is preliminary data.</text>
</comment>
<dbReference type="EMBL" id="JYDV01000009">
    <property type="protein sequence ID" value="KRZ43464.1"/>
    <property type="molecule type" value="Genomic_DNA"/>
</dbReference>
<name>A0A0V1K8N3_TRIPS</name>
<dbReference type="Proteomes" id="UP000054805">
    <property type="component" value="Unassembled WGS sequence"/>
</dbReference>
<dbReference type="Proteomes" id="UP000054826">
    <property type="component" value="Unassembled WGS sequence"/>
</dbReference>
<dbReference type="Proteomes" id="UP000054632">
    <property type="component" value="Unassembled WGS sequence"/>
</dbReference>
<dbReference type="AlphaFoldDB" id="A0A0V1K8N3"/>
<keyword evidence="5" id="KW-1185">Reference proteome</keyword>
<evidence type="ECO:0000313" key="5">
    <source>
        <dbReference type="Proteomes" id="UP000054805"/>
    </source>
</evidence>
<evidence type="ECO:0000313" key="2">
    <source>
        <dbReference type="EMBL" id="KRZ12629.1"/>
    </source>
</evidence>
<evidence type="ECO:0000313" key="4">
    <source>
        <dbReference type="Proteomes" id="UP000054632"/>
    </source>
</evidence>
<organism evidence="3 6">
    <name type="scientific">Trichinella pseudospiralis</name>
    <name type="common">Parasitic roundworm</name>
    <dbReference type="NCBI Taxonomy" id="6337"/>
    <lineage>
        <taxon>Eukaryota</taxon>
        <taxon>Metazoa</taxon>
        <taxon>Ecdysozoa</taxon>
        <taxon>Nematoda</taxon>
        <taxon>Enoplea</taxon>
        <taxon>Dorylaimia</taxon>
        <taxon>Trichinellida</taxon>
        <taxon>Trichinellidae</taxon>
        <taxon>Trichinella</taxon>
    </lineage>
</organism>
<proteinExistence type="predicted"/>
<evidence type="ECO:0000313" key="1">
    <source>
        <dbReference type="EMBL" id="KRY65301.1"/>
    </source>
</evidence>
<sequence>MRVFCTLLVVYFSRYFEKTLRIDDASNHGECAVDFKFNLCTDIHAYTLISDVRVDVRRIIEYYDAFSMKCCSLRLYIPIKKKERTPRYQCSIREPLRLLILISKLNLATRIRRCDGVI</sequence>
<gene>
    <name evidence="1" type="ORF">T4A_14046</name>
    <name evidence="2" type="ORF">T4B_7275</name>
    <name evidence="3" type="ORF">T4C_4601</name>
</gene>
<dbReference type="EMBL" id="JYDS01000339">
    <property type="protein sequence ID" value="KRZ12629.1"/>
    <property type="molecule type" value="Genomic_DNA"/>
</dbReference>
<dbReference type="EMBL" id="JYDR01000218">
    <property type="protein sequence ID" value="KRY65301.1"/>
    <property type="molecule type" value="Genomic_DNA"/>
</dbReference>
<evidence type="ECO:0000313" key="6">
    <source>
        <dbReference type="Proteomes" id="UP000054826"/>
    </source>
</evidence>
<reference evidence="4 5" key="1">
    <citation type="submission" date="2015-01" db="EMBL/GenBank/DDBJ databases">
        <title>Evolution of Trichinella species and genotypes.</title>
        <authorList>
            <person name="Korhonen P.K."/>
            <person name="Edoardo P."/>
            <person name="Giuseppe L.R."/>
            <person name="Gasser R.B."/>
        </authorList>
    </citation>
    <scope>NUCLEOTIDE SEQUENCE [LARGE SCALE GENOMIC DNA]</scope>
    <source>
        <strain evidence="1">ISS13</strain>
        <strain evidence="3">ISS176</strain>
        <strain evidence="2">ISS588</strain>
    </source>
</reference>
<accession>A0A0V1K8N3</accession>